<evidence type="ECO:0000313" key="2">
    <source>
        <dbReference type="EMBL" id="KNZ52563.1"/>
    </source>
</evidence>
<organism evidence="2 3">
    <name type="scientific">Puccinia sorghi</name>
    <dbReference type="NCBI Taxonomy" id="27349"/>
    <lineage>
        <taxon>Eukaryota</taxon>
        <taxon>Fungi</taxon>
        <taxon>Dikarya</taxon>
        <taxon>Basidiomycota</taxon>
        <taxon>Pucciniomycotina</taxon>
        <taxon>Pucciniomycetes</taxon>
        <taxon>Pucciniales</taxon>
        <taxon>Pucciniaceae</taxon>
        <taxon>Puccinia</taxon>
    </lineage>
</organism>
<gene>
    <name evidence="2" type="ORF">VP01_351g1</name>
</gene>
<dbReference type="AlphaFoldDB" id="A0A0L6UVL2"/>
<keyword evidence="3" id="KW-1185">Reference proteome</keyword>
<feature type="transmembrane region" description="Helical" evidence="1">
    <location>
        <begin position="25"/>
        <end position="47"/>
    </location>
</feature>
<dbReference type="EMBL" id="LAVV01008524">
    <property type="protein sequence ID" value="KNZ52563.1"/>
    <property type="molecule type" value="Genomic_DNA"/>
</dbReference>
<sequence length="557" mass="63551">MHTDNLTTSESHPDYSDKQNTQAELFFHTFGPAYIWTFIITPSFFFLSHCMSSSIMSKIYIYIYIYVTERILWLKVLLEHGLGVNGGDVIHHGLLPTPLSSQHFSAIFEEEVHGSIDQQGVWETPGESQRGLQDHNSVGRHTGLNLLGLHPHLFANSCQKKLGFFLLYDFNLRAGMGPNFFSRWRPHFTPPLPASLQQIDQWVRGGEVETNEQSLSFYHLCVKITLCYQVKYLLKINLLDIQVKKTEVTDGLWQTLELIGYFSEVGFPAATTLTQAQVPLVKRLVMGRWSTTLKVEGVNSVLITILCWHESLRIQLKAREANLLFSGGLPGSYMGAFDLNYIQLIFLYIFYYFLTYFMYIFAAQSTEKIIWEFGGRGPDFTISKEMKYHNYMQVSGYSELSPRLTGQVNLVVFRQVDDDHFGSIFVVFCCRNFPFSGGVDRMGLVAGGDEGWGQHLILLPVFWTPGNPGNLPNILHQAEHKFMLKNSTKNKKLSPIDLHRNETGVFSPLHMKLVPLPDHSLSFATASLHRPETRKIHLTKIQSYLSFSKMFICTVTC</sequence>
<keyword evidence="1" id="KW-1133">Transmembrane helix</keyword>
<reference evidence="2 3" key="1">
    <citation type="submission" date="2015-08" db="EMBL/GenBank/DDBJ databases">
        <title>Next Generation Sequencing and Analysis of the Genome of Puccinia sorghi L Schw, the Causal Agent of Maize Common Rust.</title>
        <authorList>
            <person name="Rochi L."/>
            <person name="Burguener G."/>
            <person name="Darino M."/>
            <person name="Turjanski A."/>
            <person name="Kreff E."/>
            <person name="Dieguez M.J."/>
            <person name="Sacco F."/>
        </authorList>
    </citation>
    <scope>NUCLEOTIDE SEQUENCE [LARGE SCALE GENOMIC DNA]</scope>
    <source>
        <strain evidence="2 3">RO10H11247</strain>
    </source>
</reference>
<evidence type="ECO:0000256" key="1">
    <source>
        <dbReference type="SAM" id="Phobius"/>
    </source>
</evidence>
<feature type="transmembrane region" description="Helical" evidence="1">
    <location>
        <begin position="341"/>
        <end position="362"/>
    </location>
</feature>
<accession>A0A0L6UVL2</accession>
<comment type="caution">
    <text evidence="2">The sequence shown here is derived from an EMBL/GenBank/DDBJ whole genome shotgun (WGS) entry which is preliminary data.</text>
</comment>
<keyword evidence="1" id="KW-0472">Membrane</keyword>
<dbReference type="VEuPathDB" id="FungiDB:VP01_351g1"/>
<evidence type="ECO:0000313" key="3">
    <source>
        <dbReference type="Proteomes" id="UP000037035"/>
    </source>
</evidence>
<dbReference type="Proteomes" id="UP000037035">
    <property type="component" value="Unassembled WGS sequence"/>
</dbReference>
<protein>
    <submittedName>
        <fullName evidence="2">Uncharacterized protein</fullName>
    </submittedName>
</protein>
<keyword evidence="1" id="KW-0812">Transmembrane</keyword>
<name>A0A0L6UVL2_9BASI</name>
<proteinExistence type="predicted"/>